<dbReference type="Pfam" id="PF01520">
    <property type="entry name" value="Amidase_3"/>
    <property type="match status" value="1"/>
</dbReference>
<evidence type="ECO:0000313" key="6">
    <source>
        <dbReference type="Proteomes" id="UP000658720"/>
    </source>
</evidence>
<feature type="domain" description="MurNAc-LAA" evidence="4">
    <location>
        <begin position="469"/>
        <end position="581"/>
    </location>
</feature>
<dbReference type="PANTHER" id="PTHR30404">
    <property type="entry name" value="N-ACETYLMURAMOYL-L-ALANINE AMIDASE"/>
    <property type="match status" value="1"/>
</dbReference>
<proteinExistence type="predicted"/>
<dbReference type="SMART" id="SM00646">
    <property type="entry name" value="Ami_3"/>
    <property type="match status" value="1"/>
</dbReference>
<dbReference type="Gene3D" id="2.30.30.40">
    <property type="entry name" value="SH3 Domains"/>
    <property type="match status" value="1"/>
</dbReference>
<accession>A0ABR9VP15</accession>
<evidence type="ECO:0000256" key="2">
    <source>
        <dbReference type="ARBA" id="ARBA00023316"/>
    </source>
</evidence>
<protein>
    <submittedName>
        <fullName evidence="5">N-acetylmuramoyl-L-alanine amidase</fullName>
    </submittedName>
</protein>
<organism evidence="5 6">
    <name type="scientific">Synechocystis salina LEGE 00031</name>
    <dbReference type="NCBI Taxonomy" id="1828736"/>
    <lineage>
        <taxon>Bacteria</taxon>
        <taxon>Bacillati</taxon>
        <taxon>Cyanobacteriota</taxon>
        <taxon>Cyanophyceae</taxon>
        <taxon>Synechococcales</taxon>
        <taxon>Merismopediaceae</taxon>
        <taxon>Synechocystis</taxon>
    </lineage>
</organism>
<evidence type="ECO:0000313" key="5">
    <source>
        <dbReference type="EMBL" id="MBE9253074.1"/>
    </source>
</evidence>
<keyword evidence="1" id="KW-0378">Hydrolase</keyword>
<dbReference type="SUPFAM" id="SSF53187">
    <property type="entry name" value="Zn-dependent exopeptidases"/>
    <property type="match status" value="1"/>
</dbReference>
<evidence type="ECO:0000259" key="4">
    <source>
        <dbReference type="SMART" id="SM00646"/>
    </source>
</evidence>
<dbReference type="SMART" id="SM00287">
    <property type="entry name" value="SH3b"/>
    <property type="match status" value="1"/>
</dbReference>
<comment type="caution">
    <text evidence="5">The sequence shown here is derived from an EMBL/GenBank/DDBJ whole genome shotgun (WGS) entry which is preliminary data.</text>
</comment>
<dbReference type="PANTHER" id="PTHR30404:SF0">
    <property type="entry name" value="N-ACETYLMURAMOYL-L-ALANINE AMIDASE AMIC"/>
    <property type="match status" value="1"/>
</dbReference>
<keyword evidence="6" id="KW-1185">Reference proteome</keyword>
<dbReference type="InterPro" id="IPR002508">
    <property type="entry name" value="MurNAc-LAA_cat"/>
</dbReference>
<gene>
    <name evidence="5" type="ORF">IQ217_04195</name>
</gene>
<feature type="domain" description="SH3b" evidence="3">
    <location>
        <begin position="229"/>
        <end position="288"/>
    </location>
</feature>
<dbReference type="InterPro" id="IPR050695">
    <property type="entry name" value="N-acetylmuramoyl_amidase_3"/>
</dbReference>
<dbReference type="Proteomes" id="UP000658720">
    <property type="component" value="Unassembled WGS sequence"/>
</dbReference>
<dbReference type="InterPro" id="IPR013783">
    <property type="entry name" value="Ig-like_fold"/>
</dbReference>
<evidence type="ECO:0000259" key="3">
    <source>
        <dbReference type="SMART" id="SM00287"/>
    </source>
</evidence>
<sequence>MESWLGAIVSVGVMTVVAMPALAQNQPLFLAYPPQNHQTSSPTIFFIGSAAPDVTVTLNAQVIERSAQGNFAPVIPLQVGENQFVFQAGSQRIERTITRISTGPTLPAQGGFAPGSLTPAVSISRPADEPICFTAIAPTDATATVTLAGQTILLTPQGNVVQLPANNTILHGENQPKVTAADQYKGCQSFTSEQLPTLLGTPQFNLQWRGQTFSAPGPGSVTLLNGDRPQVVAVTSQAGVARTGPGTDYSRLTPLPQGSQASVTGRDGDWLRLDYGGWIKADETVTLPSQAAPRSIIRSVGYQVFGDRTEMRFPLQLPVPVTVHQTETGFTLSLYNTTAQTDTIRIDNDLIIRNLTWQQISPDRIDYYFTFKTDQQWGYDLRYEGTTLILSLRHPPRISSQPGNLQGVKILLDPGHGGSEAGAVGPTGYPEKDINLLISRQLADRLRAQGANVHLTRTGDEFVSLVDRQTQINQVQPAIAISIHYNALPDSGNPNETDGISTFWYNAQAADLANFLQRYLVENLGRNSHGVYWNNLALTRPTIAPAVLLELGFMISPREFEWITNAQAQEQLVQALATGITTWLQQQR</sequence>
<dbReference type="Gene3D" id="3.40.630.40">
    <property type="entry name" value="Zn-dependent exopeptidases"/>
    <property type="match status" value="1"/>
</dbReference>
<dbReference type="CDD" id="cd02696">
    <property type="entry name" value="MurNAc-LAA"/>
    <property type="match status" value="1"/>
</dbReference>
<dbReference type="Gene3D" id="2.60.40.10">
    <property type="entry name" value="Immunoglobulins"/>
    <property type="match status" value="1"/>
</dbReference>
<keyword evidence="2" id="KW-0961">Cell wall biogenesis/degradation</keyword>
<dbReference type="EMBL" id="JADEVV010000008">
    <property type="protein sequence ID" value="MBE9253074.1"/>
    <property type="molecule type" value="Genomic_DNA"/>
</dbReference>
<dbReference type="InterPro" id="IPR003646">
    <property type="entry name" value="SH3-like_bac-type"/>
</dbReference>
<reference evidence="5 6" key="1">
    <citation type="submission" date="2020-10" db="EMBL/GenBank/DDBJ databases">
        <authorList>
            <person name="Castelo-Branco R."/>
            <person name="Eusebio N."/>
            <person name="Adriana R."/>
            <person name="Vieira A."/>
            <person name="Brugerolle De Fraissinette N."/>
            <person name="Rezende De Castro R."/>
            <person name="Schneider M.P."/>
            <person name="Vasconcelos V."/>
            <person name="Leao P.N."/>
        </authorList>
    </citation>
    <scope>NUCLEOTIDE SEQUENCE [LARGE SCALE GENOMIC DNA]</scope>
    <source>
        <strain evidence="5 6">LEGE 00031</strain>
    </source>
</reference>
<name>A0ABR9VP15_9SYNC</name>
<evidence type="ECO:0000256" key="1">
    <source>
        <dbReference type="ARBA" id="ARBA00022801"/>
    </source>
</evidence>